<feature type="region of interest" description="Disordered" evidence="1">
    <location>
        <begin position="1"/>
        <end position="76"/>
    </location>
</feature>
<organism evidence="2 3">
    <name type="scientific">Eragrostis curvula</name>
    <name type="common">weeping love grass</name>
    <dbReference type="NCBI Taxonomy" id="38414"/>
    <lineage>
        <taxon>Eukaryota</taxon>
        <taxon>Viridiplantae</taxon>
        <taxon>Streptophyta</taxon>
        <taxon>Embryophyta</taxon>
        <taxon>Tracheophyta</taxon>
        <taxon>Spermatophyta</taxon>
        <taxon>Magnoliopsida</taxon>
        <taxon>Liliopsida</taxon>
        <taxon>Poales</taxon>
        <taxon>Poaceae</taxon>
        <taxon>PACMAD clade</taxon>
        <taxon>Chloridoideae</taxon>
        <taxon>Eragrostideae</taxon>
        <taxon>Eragrostidinae</taxon>
        <taxon>Eragrostis</taxon>
    </lineage>
</organism>
<keyword evidence="3" id="KW-1185">Reference proteome</keyword>
<evidence type="ECO:0000313" key="2">
    <source>
        <dbReference type="EMBL" id="TVU28326.1"/>
    </source>
</evidence>
<dbReference type="EMBL" id="RWGY01000011">
    <property type="protein sequence ID" value="TVU28326.1"/>
    <property type="molecule type" value="Genomic_DNA"/>
</dbReference>
<evidence type="ECO:0000256" key="1">
    <source>
        <dbReference type="SAM" id="MobiDB-lite"/>
    </source>
</evidence>
<feature type="compositionally biased region" description="Polar residues" evidence="1">
    <location>
        <begin position="61"/>
        <end position="76"/>
    </location>
</feature>
<feature type="compositionally biased region" description="Basic and acidic residues" evidence="1">
    <location>
        <begin position="33"/>
        <end position="48"/>
    </location>
</feature>
<feature type="non-terminal residue" evidence="2">
    <location>
        <position position="1"/>
    </location>
</feature>
<proteinExistence type="predicted"/>
<dbReference type="Proteomes" id="UP000324897">
    <property type="component" value="Chromosome 1"/>
</dbReference>
<dbReference type="AlphaFoldDB" id="A0A5J9UXG2"/>
<protein>
    <submittedName>
        <fullName evidence="2">Uncharacterized protein</fullName>
    </submittedName>
</protein>
<dbReference type="Gramene" id="TVU28326">
    <property type="protein sequence ID" value="TVU28326"/>
    <property type="gene ID" value="EJB05_19841"/>
</dbReference>
<accession>A0A5J9UXG2</accession>
<evidence type="ECO:0000313" key="3">
    <source>
        <dbReference type="Proteomes" id="UP000324897"/>
    </source>
</evidence>
<feature type="compositionally biased region" description="Polar residues" evidence="1">
    <location>
        <begin position="1"/>
        <end position="25"/>
    </location>
</feature>
<name>A0A5J9UXG2_9POAL</name>
<reference evidence="2 3" key="1">
    <citation type="journal article" date="2019" name="Sci. Rep.">
        <title>A high-quality genome of Eragrostis curvula grass provides insights into Poaceae evolution and supports new strategies to enhance forage quality.</title>
        <authorList>
            <person name="Carballo J."/>
            <person name="Santos B.A.C.M."/>
            <person name="Zappacosta D."/>
            <person name="Garbus I."/>
            <person name="Selva J.P."/>
            <person name="Gallo C.A."/>
            <person name="Diaz A."/>
            <person name="Albertini E."/>
            <person name="Caccamo M."/>
            <person name="Echenique V."/>
        </authorList>
    </citation>
    <scope>NUCLEOTIDE SEQUENCE [LARGE SCALE GENOMIC DNA]</scope>
    <source>
        <strain evidence="3">cv. Victoria</strain>
        <tissue evidence="2">Leaf</tissue>
    </source>
</reference>
<sequence length="76" mass="7773">MSSPSSIQWAEAQQSSIASSNSGTGPLSVVSGTDKRKSGVRTPGKEEETAGGLRRVAIGHSRSSVSAELQDNTVAT</sequence>
<comment type="caution">
    <text evidence="2">The sequence shown here is derived from an EMBL/GenBank/DDBJ whole genome shotgun (WGS) entry which is preliminary data.</text>
</comment>
<gene>
    <name evidence="2" type="ORF">EJB05_19841</name>
</gene>